<evidence type="ECO:0000313" key="2">
    <source>
        <dbReference type="EMBL" id="OAY70902.1"/>
    </source>
</evidence>
<name>A0A199V1E5_ANACO</name>
<dbReference type="PROSITE" id="PS51925">
    <property type="entry name" value="SWIB_MDM2"/>
    <property type="match status" value="1"/>
</dbReference>
<dbReference type="PANTHER" id="PTHR13844">
    <property type="entry name" value="SWI/SNF-RELATED MATRIX-ASSOCIATED ACTIN-DEPENDENT REGULATOR OF CHROMATIN SUBFAMILY D"/>
    <property type="match status" value="1"/>
</dbReference>
<dbReference type="STRING" id="4615.A0A199V1E5"/>
<comment type="caution">
    <text evidence="2">The sequence shown here is derived from an EMBL/GenBank/DDBJ whole genome shotgun (WGS) entry which is preliminary data.</text>
</comment>
<protein>
    <submittedName>
        <fullName evidence="2">Upstream activation factor subunit UAF30</fullName>
    </submittedName>
</protein>
<evidence type="ECO:0000313" key="3">
    <source>
        <dbReference type="Proteomes" id="UP000092600"/>
    </source>
</evidence>
<dbReference type="InterPro" id="IPR003121">
    <property type="entry name" value="SWIB_MDM2_domain"/>
</dbReference>
<dbReference type="InterPro" id="IPR036885">
    <property type="entry name" value="SWIB_MDM2_dom_sf"/>
</dbReference>
<reference evidence="2 3" key="1">
    <citation type="journal article" date="2016" name="DNA Res.">
        <title>The draft genome of MD-2 pineapple using hybrid error correction of long reads.</title>
        <authorList>
            <person name="Redwan R.M."/>
            <person name="Saidin A."/>
            <person name="Kumar S.V."/>
        </authorList>
    </citation>
    <scope>NUCLEOTIDE SEQUENCE [LARGE SCALE GENOMIC DNA]</scope>
    <source>
        <strain evidence="3">cv. MD2</strain>
        <tissue evidence="2">Leaf</tissue>
    </source>
</reference>
<dbReference type="SMART" id="SM00151">
    <property type="entry name" value="SWIB"/>
    <property type="match status" value="1"/>
</dbReference>
<accession>A0A199V1E5</accession>
<organism evidence="2 3">
    <name type="scientific">Ananas comosus</name>
    <name type="common">Pineapple</name>
    <name type="synonym">Ananas ananas</name>
    <dbReference type="NCBI Taxonomy" id="4615"/>
    <lineage>
        <taxon>Eukaryota</taxon>
        <taxon>Viridiplantae</taxon>
        <taxon>Streptophyta</taxon>
        <taxon>Embryophyta</taxon>
        <taxon>Tracheophyta</taxon>
        <taxon>Spermatophyta</taxon>
        <taxon>Magnoliopsida</taxon>
        <taxon>Liliopsida</taxon>
        <taxon>Poales</taxon>
        <taxon>Bromeliaceae</taxon>
        <taxon>Bromelioideae</taxon>
        <taxon>Ananas</taxon>
    </lineage>
</organism>
<dbReference type="Pfam" id="PF02201">
    <property type="entry name" value="SWIB"/>
    <property type="match status" value="1"/>
</dbReference>
<dbReference type="CDD" id="cd10567">
    <property type="entry name" value="SWIB-MDM2_like"/>
    <property type="match status" value="1"/>
</dbReference>
<sequence length="120" mass="13061">MSRVFGVCRALMSAAKAKEASASAPAKKASSGGILKPVRCRGDAEVRGVPEISRSEAVKKVWDHIKAHGLQNPENKREIRCDEKLKSIFDGKDKVGMMEIARLLSAHFLKSPTKPIHLGV</sequence>
<dbReference type="Gene3D" id="1.10.245.10">
    <property type="entry name" value="SWIB/MDM2 domain"/>
    <property type="match status" value="1"/>
</dbReference>
<dbReference type="EMBL" id="LSRQ01003717">
    <property type="protein sequence ID" value="OAY70902.1"/>
    <property type="molecule type" value="Genomic_DNA"/>
</dbReference>
<proteinExistence type="predicted"/>
<gene>
    <name evidence="2" type="ORF">ACMD2_25408</name>
</gene>
<dbReference type="Proteomes" id="UP000092600">
    <property type="component" value="Unassembled WGS sequence"/>
</dbReference>
<evidence type="ECO:0000259" key="1">
    <source>
        <dbReference type="PROSITE" id="PS51925"/>
    </source>
</evidence>
<dbReference type="AlphaFoldDB" id="A0A199V1E5"/>
<dbReference type="SUPFAM" id="SSF47592">
    <property type="entry name" value="SWIB/MDM2 domain"/>
    <property type="match status" value="1"/>
</dbReference>
<dbReference type="InterPro" id="IPR019835">
    <property type="entry name" value="SWIB_domain"/>
</dbReference>
<feature type="domain" description="DM2" evidence="1">
    <location>
        <begin position="23"/>
        <end position="110"/>
    </location>
</feature>